<dbReference type="EMBL" id="CAJHUC010001981">
    <property type="protein sequence ID" value="CAD7702864.1"/>
    <property type="molecule type" value="Genomic_DNA"/>
</dbReference>
<sequence>MSTATTFVVCVIGFAALVLEPVGARTAQKDLEALAIIKEEVRDRDEYWRGVVDKWSGGGPNGEDDPCGLSWRGNWEGVECRGQDDKPWEEDRVVTNIHITDTQVGGPIPLGMSLLHDLIEFDMDGNRLTGPLIPQIACMPNLGELDLANNSIWGPIPTAWRGLTKLEEGELEKNPELTGCIPKGMPPVTTVCPPELAYCELIGTLTDQTGVWGFCEDYPDVNLWCPTPEEVREFIRNGKDYDSLVDRESMSTTPKPAGFIGNAGPIYSDSPSEPTGQAAPAPPPPEPRGILGRLLSDFGVTFG</sequence>
<evidence type="ECO:0000256" key="3">
    <source>
        <dbReference type="SAM" id="SignalP"/>
    </source>
</evidence>
<evidence type="ECO:0000313" key="4">
    <source>
        <dbReference type="EMBL" id="CAD7702864.1"/>
    </source>
</evidence>
<organism evidence="4 5">
    <name type="scientific">Ostreobium quekettii</name>
    <dbReference type="NCBI Taxonomy" id="121088"/>
    <lineage>
        <taxon>Eukaryota</taxon>
        <taxon>Viridiplantae</taxon>
        <taxon>Chlorophyta</taxon>
        <taxon>core chlorophytes</taxon>
        <taxon>Ulvophyceae</taxon>
        <taxon>TCBD clade</taxon>
        <taxon>Bryopsidales</taxon>
        <taxon>Ostreobineae</taxon>
        <taxon>Ostreobiaceae</taxon>
        <taxon>Ostreobium</taxon>
    </lineage>
</organism>
<dbReference type="InterPro" id="IPR001611">
    <property type="entry name" value="Leu-rich_rpt"/>
</dbReference>
<dbReference type="OrthoDB" id="1535479at2759"/>
<feature type="region of interest" description="Disordered" evidence="2">
    <location>
        <begin position="248"/>
        <end position="290"/>
    </location>
</feature>
<reference evidence="4" key="1">
    <citation type="submission" date="2020-12" db="EMBL/GenBank/DDBJ databases">
        <authorList>
            <person name="Iha C."/>
        </authorList>
    </citation>
    <scope>NUCLEOTIDE SEQUENCE</scope>
</reference>
<protein>
    <submittedName>
        <fullName evidence="4">Uncharacterized protein</fullName>
    </submittedName>
</protein>
<dbReference type="InterPro" id="IPR052941">
    <property type="entry name" value="StomDev_PlantInt_Reg"/>
</dbReference>
<dbReference type="InterPro" id="IPR032675">
    <property type="entry name" value="LRR_dom_sf"/>
</dbReference>
<feature type="signal peptide" evidence="3">
    <location>
        <begin position="1"/>
        <end position="24"/>
    </location>
</feature>
<dbReference type="PANTHER" id="PTHR48004:SF42">
    <property type="entry name" value="PROTEIN TOO MANY MOUTHS-RELATED"/>
    <property type="match status" value="1"/>
</dbReference>
<dbReference type="GO" id="GO:0005930">
    <property type="term" value="C:axoneme"/>
    <property type="evidence" value="ECO:0007669"/>
    <property type="project" value="UniProtKB-SubCell"/>
</dbReference>
<evidence type="ECO:0000313" key="5">
    <source>
        <dbReference type="Proteomes" id="UP000708148"/>
    </source>
</evidence>
<keyword evidence="3" id="KW-0732">Signal</keyword>
<dbReference type="PANTHER" id="PTHR48004">
    <property type="entry name" value="OS01G0149700 PROTEIN"/>
    <property type="match status" value="1"/>
</dbReference>
<evidence type="ECO:0000256" key="1">
    <source>
        <dbReference type="ARBA" id="ARBA00004430"/>
    </source>
</evidence>
<comment type="caution">
    <text evidence="4">The sequence shown here is derived from an EMBL/GenBank/DDBJ whole genome shotgun (WGS) entry which is preliminary data.</text>
</comment>
<dbReference type="SUPFAM" id="SSF52058">
    <property type="entry name" value="L domain-like"/>
    <property type="match status" value="1"/>
</dbReference>
<evidence type="ECO:0000256" key="2">
    <source>
        <dbReference type="SAM" id="MobiDB-lite"/>
    </source>
</evidence>
<dbReference type="Proteomes" id="UP000708148">
    <property type="component" value="Unassembled WGS sequence"/>
</dbReference>
<comment type="subcellular location">
    <subcellularLocation>
        <location evidence="1">Cytoplasm</location>
        <location evidence="1">Cytoskeleton</location>
        <location evidence="1">Cilium axoneme</location>
    </subcellularLocation>
</comment>
<name>A0A8S1J6P9_9CHLO</name>
<proteinExistence type="predicted"/>
<dbReference type="Gene3D" id="3.80.10.10">
    <property type="entry name" value="Ribonuclease Inhibitor"/>
    <property type="match status" value="1"/>
</dbReference>
<dbReference type="AlphaFoldDB" id="A0A8S1J6P9"/>
<feature type="chain" id="PRO_5035811943" evidence="3">
    <location>
        <begin position="25"/>
        <end position="303"/>
    </location>
</feature>
<dbReference type="Pfam" id="PF00560">
    <property type="entry name" value="LRR_1"/>
    <property type="match status" value="1"/>
</dbReference>
<accession>A0A8S1J6P9</accession>
<gene>
    <name evidence="4" type="ORF">OSTQU699_LOCUS8221</name>
</gene>
<keyword evidence="5" id="KW-1185">Reference proteome</keyword>